<sequence length="385" mass="40232">MTPIKRAGRITTFGFAVGAGLLIASGAGAAVATAAPDGSGQSPSSSSSASSSTSSGRSARPATGTTAKAKPARTASTRSDYSAPVVQLHAKRTVAATAAPTVSATDEITAVPTASAKATAPKRVPALPTPAEFQQAIVAGLGTMRQNLDELRQKIETLVQNQIVGFQDNLVTLRIDLERVFNPNKQIIYGNLANVQYWAAGGAQTASLMSAAMVISALKGQTVTAQNIIDEAMDTDSVAQPDRKMYLGTDTYDWVWASDAVQLMENHGLKVTTVYYTKSQEQRALNGVETALSQGKSVIVSINGNVISSNVSSQAQWTTEHQAVLLGINVTKNLVYLNDGANPQGQNLTMSVEDFLDAWQASRYTAIFAELAPAPAQATDGAVAA</sequence>
<evidence type="ECO:0000259" key="3">
    <source>
        <dbReference type="Pfam" id="PF13529"/>
    </source>
</evidence>
<proteinExistence type="predicted"/>
<evidence type="ECO:0000256" key="2">
    <source>
        <dbReference type="SAM" id="SignalP"/>
    </source>
</evidence>
<keyword evidence="2" id="KW-0732">Signal</keyword>
<feature type="compositionally biased region" description="Low complexity" evidence="1">
    <location>
        <begin position="33"/>
        <end position="75"/>
    </location>
</feature>
<gene>
    <name evidence="4" type="ORF">FEG63_19510</name>
</gene>
<name>A0ABX2K3R6_9MYCO</name>
<dbReference type="EMBL" id="VBSB01000010">
    <property type="protein sequence ID" value="NTY61738.1"/>
    <property type="molecule type" value="Genomic_DNA"/>
</dbReference>
<evidence type="ECO:0000313" key="5">
    <source>
        <dbReference type="Proteomes" id="UP000708347"/>
    </source>
</evidence>
<organism evidence="4 5">
    <name type="scientific">Mycolicibacterium sphagni</name>
    <dbReference type="NCBI Taxonomy" id="1786"/>
    <lineage>
        <taxon>Bacteria</taxon>
        <taxon>Bacillati</taxon>
        <taxon>Actinomycetota</taxon>
        <taxon>Actinomycetes</taxon>
        <taxon>Mycobacteriales</taxon>
        <taxon>Mycobacteriaceae</taxon>
        <taxon>Mycolicibacterium</taxon>
    </lineage>
</organism>
<feature type="chain" id="PRO_5046639859" description="Peptidase C39-like domain-containing protein" evidence="2">
    <location>
        <begin position="30"/>
        <end position="385"/>
    </location>
</feature>
<feature type="region of interest" description="Disordered" evidence="1">
    <location>
        <begin position="33"/>
        <end position="83"/>
    </location>
</feature>
<dbReference type="Pfam" id="PF13529">
    <property type="entry name" value="Peptidase_C39_2"/>
    <property type="match status" value="1"/>
</dbReference>
<protein>
    <recommendedName>
        <fullName evidence="3">Peptidase C39-like domain-containing protein</fullName>
    </recommendedName>
</protein>
<dbReference type="RefSeq" id="WP_174399443.1">
    <property type="nucleotide sequence ID" value="NZ_VBSB01000010.1"/>
</dbReference>
<reference evidence="4 5" key="1">
    <citation type="submission" date="2019-05" db="EMBL/GenBank/DDBJ databases">
        <title>Mycolicibacterium sphagni ENV482 genome assembly.</title>
        <authorList>
            <person name="Chen W."/>
            <person name="Faulkner N.W."/>
            <person name="Hyman M.R."/>
        </authorList>
    </citation>
    <scope>NUCLEOTIDE SEQUENCE [LARGE SCALE GENOMIC DNA]</scope>
    <source>
        <strain evidence="4 5">ENV482</strain>
    </source>
</reference>
<comment type="caution">
    <text evidence="4">The sequence shown here is derived from an EMBL/GenBank/DDBJ whole genome shotgun (WGS) entry which is preliminary data.</text>
</comment>
<dbReference type="Proteomes" id="UP000708347">
    <property type="component" value="Unassembled WGS sequence"/>
</dbReference>
<evidence type="ECO:0000313" key="4">
    <source>
        <dbReference type="EMBL" id="NTY61738.1"/>
    </source>
</evidence>
<feature type="domain" description="Peptidase C39-like" evidence="3">
    <location>
        <begin position="210"/>
        <end position="339"/>
    </location>
</feature>
<dbReference type="InterPro" id="IPR039564">
    <property type="entry name" value="Peptidase_C39-like"/>
</dbReference>
<evidence type="ECO:0000256" key="1">
    <source>
        <dbReference type="SAM" id="MobiDB-lite"/>
    </source>
</evidence>
<accession>A0ABX2K3R6</accession>
<dbReference type="Gene3D" id="3.90.70.10">
    <property type="entry name" value="Cysteine proteinases"/>
    <property type="match status" value="1"/>
</dbReference>
<feature type="signal peptide" evidence="2">
    <location>
        <begin position="1"/>
        <end position="29"/>
    </location>
</feature>
<keyword evidence="5" id="KW-1185">Reference proteome</keyword>